<sequence length="524" mass="58801">MSSSSSSSLDLNINNYTQEDLLELFDLSNQDDVSYDDIMNASNPLINRYTSEDNYDYANFFQQAQNKLLEDLDYESDNDSSNLQNNQNSQIGNLWSNEYPSQQQTDPNQANKVTDRTQQVSIFNQNDSYVMNKNQLGVSNTFQVPVAQGQLNPNLKNTNTRLINIDSQYRENIIPFDPNPDGVSSPTNFTLDLTDILNNTISLEVTAFQIPYTWYLIDASYQANNCFFVDNSMVSIPSGNYSTTELIDDISSVLTSDISGMLISNNSKTGKTTIQNNTGSSKTITFYDPSGVKTCESTCGITSKFNNNLGWILGFRGNINYPPSEAATNPLYGQLVYTIEDGNSITSEALIDTFGSKYFLLILDDYNQNHLNKGLVGITPTQKYAEIPSYWNTNLQISQECATPTFNHTKTPSYVQNAPRKLTQAQLYTLNQTTQARTSTNKNMLTSPTTTDVLALIPLRLANNLSPGQQIIDDFNLDEAKRVYFGPVDIERMRVRLVNDKGYTVNLNGNDWSFTLTATTLYQY</sequence>
<accession>A0A6C0CXR7</accession>
<reference evidence="2" key="1">
    <citation type="journal article" date="2020" name="Nature">
        <title>Giant virus diversity and host interactions through global metagenomics.</title>
        <authorList>
            <person name="Schulz F."/>
            <person name="Roux S."/>
            <person name="Paez-Espino D."/>
            <person name="Jungbluth S."/>
            <person name="Walsh D.A."/>
            <person name="Denef V.J."/>
            <person name="McMahon K.D."/>
            <person name="Konstantinidis K.T."/>
            <person name="Eloe-Fadrosh E.A."/>
            <person name="Kyrpides N.C."/>
            <person name="Woyke T."/>
        </authorList>
    </citation>
    <scope>NUCLEOTIDE SEQUENCE</scope>
    <source>
        <strain evidence="2">GVMAG-M-3300023109-53</strain>
    </source>
</reference>
<feature type="compositionally biased region" description="Polar residues" evidence="1">
    <location>
        <begin position="91"/>
        <end position="114"/>
    </location>
</feature>
<dbReference type="EMBL" id="MN739504">
    <property type="protein sequence ID" value="QHT08962.1"/>
    <property type="molecule type" value="Genomic_DNA"/>
</dbReference>
<protein>
    <submittedName>
        <fullName evidence="2">Uncharacterized protein</fullName>
    </submittedName>
</protein>
<feature type="compositionally biased region" description="Low complexity" evidence="1">
    <location>
        <begin position="79"/>
        <end position="90"/>
    </location>
</feature>
<evidence type="ECO:0000313" key="2">
    <source>
        <dbReference type="EMBL" id="QHT08962.1"/>
    </source>
</evidence>
<proteinExistence type="predicted"/>
<evidence type="ECO:0000256" key="1">
    <source>
        <dbReference type="SAM" id="MobiDB-lite"/>
    </source>
</evidence>
<organism evidence="2">
    <name type="scientific">viral metagenome</name>
    <dbReference type="NCBI Taxonomy" id="1070528"/>
    <lineage>
        <taxon>unclassified sequences</taxon>
        <taxon>metagenomes</taxon>
        <taxon>organismal metagenomes</taxon>
    </lineage>
</organism>
<dbReference type="AlphaFoldDB" id="A0A6C0CXR7"/>
<name>A0A6C0CXR7_9ZZZZ</name>
<feature type="region of interest" description="Disordered" evidence="1">
    <location>
        <begin position="75"/>
        <end position="114"/>
    </location>
</feature>